<keyword evidence="3" id="KW-1185">Reference proteome</keyword>
<dbReference type="SUPFAM" id="SSF51182">
    <property type="entry name" value="RmlC-like cupins"/>
    <property type="match status" value="1"/>
</dbReference>
<reference evidence="2" key="1">
    <citation type="journal article" date="2024" name="BMC Genomics">
        <title>Functional annotation of a divergent genome using sequence and structure-based similarity.</title>
        <authorList>
            <person name="Svedberg D."/>
            <person name="Winiger R.R."/>
            <person name="Berg A."/>
            <person name="Sharma H."/>
            <person name="Tellgren-Roth C."/>
            <person name="Debrunner-Vossbrinck B.A."/>
            <person name="Vossbrinck C.R."/>
            <person name="Barandun J."/>
        </authorList>
    </citation>
    <scope>NUCLEOTIDE SEQUENCE</scope>
    <source>
        <strain evidence="2">Illinois isolate</strain>
    </source>
</reference>
<evidence type="ECO:0000313" key="2">
    <source>
        <dbReference type="EMBL" id="WUR04865.1"/>
    </source>
</evidence>
<feature type="region of interest" description="Disordered" evidence="1">
    <location>
        <begin position="1"/>
        <end position="21"/>
    </location>
</feature>
<feature type="region of interest" description="Disordered" evidence="1">
    <location>
        <begin position="90"/>
        <end position="115"/>
    </location>
</feature>
<protein>
    <submittedName>
        <fullName evidence="2">Cupin-2 domain-containing protein</fullName>
    </submittedName>
</protein>
<proteinExistence type="predicted"/>
<evidence type="ECO:0000313" key="3">
    <source>
        <dbReference type="Proteomes" id="UP001334084"/>
    </source>
</evidence>
<dbReference type="Gene3D" id="2.60.120.10">
    <property type="entry name" value="Jelly Rolls"/>
    <property type="match status" value="1"/>
</dbReference>
<dbReference type="AlphaFoldDB" id="A0AAX4JFW2"/>
<sequence>MRKNFKPHAKQNKLANSYRKKTIDPGVDLNLKKDDDNLENIDDYWNMAEYVMNEDQDSTLDQIKDLKKKTLLKDFETRILDDVMEISTDGSKMSTEHKQTQNVSNKQTKENEESEDTLFDINNIKENLTNTISNNLNISGDVSNTSGFDTNLEIKKINNKQGIMKNKVMTKTKKPETKAINKSGAKTTSKPVAKPEPNKKSELSKKSELNKKAELSKKAEVNKTTLRNKKLESNKRSEINKKRDDSKLSISVSNLSSSKSPRKSVDPLSSYKGTSLISKSNKIYGMTKISSLYQGKSKLEPLVTKNSLEAGILFLNQGASILKETADNPFTLFLLKGHIEVSINNEVFRLDRDSCMFVDEGKEYNIIDKSKNGSTMFITFKAK</sequence>
<feature type="compositionally biased region" description="Basic and acidic residues" evidence="1">
    <location>
        <begin position="196"/>
        <end position="221"/>
    </location>
</feature>
<name>A0AAX4JFW2_9MICR</name>
<feature type="compositionally biased region" description="Basic residues" evidence="1">
    <location>
        <begin position="1"/>
        <end position="11"/>
    </location>
</feature>
<feature type="region of interest" description="Disordered" evidence="1">
    <location>
        <begin position="168"/>
        <end position="271"/>
    </location>
</feature>
<organism evidence="2 3">
    <name type="scientific">Vairimorpha necatrix</name>
    <dbReference type="NCBI Taxonomy" id="6039"/>
    <lineage>
        <taxon>Eukaryota</taxon>
        <taxon>Fungi</taxon>
        <taxon>Fungi incertae sedis</taxon>
        <taxon>Microsporidia</taxon>
        <taxon>Nosematidae</taxon>
        <taxon>Vairimorpha</taxon>
    </lineage>
</organism>
<dbReference type="GeneID" id="90542709"/>
<dbReference type="EMBL" id="CP142736">
    <property type="protein sequence ID" value="WUR04865.1"/>
    <property type="molecule type" value="Genomic_DNA"/>
</dbReference>
<dbReference type="Proteomes" id="UP001334084">
    <property type="component" value="Chromosome 11"/>
</dbReference>
<gene>
    <name evidence="2" type="ORF">VNE69_11035</name>
</gene>
<evidence type="ECO:0000256" key="1">
    <source>
        <dbReference type="SAM" id="MobiDB-lite"/>
    </source>
</evidence>
<dbReference type="KEGG" id="vnx:VNE69_11035"/>
<dbReference type="InterPro" id="IPR014710">
    <property type="entry name" value="RmlC-like_jellyroll"/>
</dbReference>
<feature type="compositionally biased region" description="Low complexity" evidence="1">
    <location>
        <begin position="248"/>
        <end position="259"/>
    </location>
</feature>
<dbReference type="RefSeq" id="XP_065331010.1">
    <property type="nucleotide sequence ID" value="XM_065474938.1"/>
</dbReference>
<feature type="compositionally biased region" description="Basic and acidic residues" evidence="1">
    <location>
        <begin position="229"/>
        <end position="247"/>
    </location>
</feature>
<dbReference type="InterPro" id="IPR011051">
    <property type="entry name" value="RmlC_Cupin_sf"/>
</dbReference>
<accession>A0AAX4JFW2</accession>